<reference evidence="3" key="1">
    <citation type="journal article" date="2021" name="PeerJ">
        <title>Extensive microbial diversity within the chicken gut microbiome revealed by metagenomics and culture.</title>
        <authorList>
            <person name="Gilroy R."/>
            <person name="Ravi A."/>
            <person name="Getino M."/>
            <person name="Pursley I."/>
            <person name="Horton D.L."/>
            <person name="Alikhan N.F."/>
            <person name="Baker D."/>
            <person name="Gharbi K."/>
            <person name="Hall N."/>
            <person name="Watson M."/>
            <person name="Adriaenssens E.M."/>
            <person name="Foster-Nyarko E."/>
            <person name="Jarju S."/>
            <person name="Secka A."/>
            <person name="Antonio M."/>
            <person name="Oren A."/>
            <person name="Chaudhuri R.R."/>
            <person name="La Ragione R."/>
            <person name="Hildebrand F."/>
            <person name="Pallen M.J."/>
        </authorList>
    </citation>
    <scope>NUCLEOTIDE SEQUENCE</scope>
    <source>
        <strain evidence="3">ChiBcec21-2208</strain>
    </source>
</reference>
<evidence type="ECO:0000313" key="4">
    <source>
        <dbReference type="Proteomes" id="UP000782880"/>
    </source>
</evidence>
<feature type="domain" description="DUF1980" evidence="2">
    <location>
        <begin position="199"/>
        <end position="319"/>
    </location>
</feature>
<protein>
    <submittedName>
        <fullName evidence="3">Outer membrane insertion C- signal</fullName>
    </submittedName>
</protein>
<organism evidence="3 4">
    <name type="scientific">Subdoligranulum variabile</name>
    <dbReference type="NCBI Taxonomy" id="214851"/>
    <lineage>
        <taxon>Bacteria</taxon>
        <taxon>Bacillati</taxon>
        <taxon>Bacillota</taxon>
        <taxon>Clostridia</taxon>
        <taxon>Eubacteriales</taxon>
        <taxon>Oscillospiraceae</taxon>
        <taxon>Subdoligranulum</taxon>
    </lineage>
</organism>
<evidence type="ECO:0000259" key="2">
    <source>
        <dbReference type="Pfam" id="PF21537"/>
    </source>
</evidence>
<dbReference type="Gene3D" id="3.40.50.300">
    <property type="entry name" value="P-loop containing nucleotide triphosphate hydrolases"/>
    <property type="match status" value="1"/>
</dbReference>
<dbReference type="Pfam" id="PF02492">
    <property type="entry name" value="cobW"/>
    <property type="match status" value="1"/>
</dbReference>
<evidence type="ECO:0000259" key="1">
    <source>
        <dbReference type="Pfam" id="PF02492"/>
    </source>
</evidence>
<name>A0A921IHA1_9FIRM</name>
<dbReference type="InterPro" id="IPR048447">
    <property type="entry name" value="DUF1980_C"/>
</dbReference>
<dbReference type="Proteomes" id="UP000782880">
    <property type="component" value="Unassembled WGS sequence"/>
</dbReference>
<dbReference type="Pfam" id="PF21537">
    <property type="entry name" value="DUF1980_C"/>
    <property type="match status" value="1"/>
</dbReference>
<dbReference type="InterPro" id="IPR027417">
    <property type="entry name" value="P-loop_NTPase"/>
</dbReference>
<accession>A0A921IHA1</accession>
<dbReference type="InterPro" id="IPR003495">
    <property type="entry name" value="CobW/HypB/UreG_nucleotide-bd"/>
</dbReference>
<comment type="caution">
    <text evidence="3">The sequence shown here is derived from an EMBL/GenBank/DDBJ whole genome shotgun (WGS) entry which is preliminary data.</text>
</comment>
<sequence length="325" mass="36675">MAKQIPVYLFVGQLESGKTKFIQETMEDPQFDSGDKTLLLVCEEGEEEYDPERFAFGGVHVAQLEDKSELTRENLTALEKKSGCGRVIIEYNGMWLIQDLYDALPDNWLIYQCLATADGTTIKTYAGDNAMRALLLDKLRGSELLVVNRAEKVNDEESRQLIHKLVRQASRRCDIAYEFADGSVGYDDIPDPLPFDINAPVIEIPEEFFGIWYMDCMDDASKYDGKTVKFLAQVCQTNRAGKNSFVPGRFAMTCCVQDIQFVGFPCKYDDYKSLEQRSWITLTAKVNVKYHPIYQGQTPDATGPVLTALAVEPGEKPKDDVVMFS</sequence>
<gene>
    <name evidence="3" type="ORF">K8V20_00290</name>
</gene>
<dbReference type="EMBL" id="DYVE01000009">
    <property type="protein sequence ID" value="HJG27076.1"/>
    <property type="molecule type" value="Genomic_DNA"/>
</dbReference>
<evidence type="ECO:0000313" key="3">
    <source>
        <dbReference type="EMBL" id="HJG27076.1"/>
    </source>
</evidence>
<dbReference type="AlphaFoldDB" id="A0A921IHA1"/>
<proteinExistence type="predicted"/>
<feature type="domain" description="CobW/HypB/UreG nucleotide-binding" evidence="1">
    <location>
        <begin position="6"/>
        <end position="171"/>
    </location>
</feature>
<reference evidence="3" key="2">
    <citation type="submission" date="2021-09" db="EMBL/GenBank/DDBJ databases">
        <authorList>
            <person name="Gilroy R."/>
        </authorList>
    </citation>
    <scope>NUCLEOTIDE SEQUENCE</scope>
    <source>
        <strain evidence="3">ChiBcec21-2208</strain>
    </source>
</reference>